<feature type="transmembrane region" description="Helical" evidence="1">
    <location>
        <begin position="49"/>
        <end position="70"/>
    </location>
</feature>
<keyword evidence="1" id="KW-0472">Membrane</keyword>
<proteinExistence type="predicted"/>
<keyword evidence="1" id="KW-0812">Transmembrane</keyword>
<name>A0A2X2HQT7_SHIBO</name>
<accession>A0A2X2HQT7</accession>
<keyword evidence="1" id="KW-1133">Transmembrane helix</keyword>
<sequence>MDLYIQIIVVACLTGMTSLLAHRSAAVFHDGIRPILPQLIEGYMNRREAGSIAFGLSIGFVASVGISFTLKTGLLN</sequence>
<organism evidence="2 3">
    <name type="scientific">Shigella boydii</name>
    <dbReference type="NCBI Taxonomy" id="621"/>
    <lineage>
        <taxon>Bacteria</taxon>
        <taxon>Pseudomonadati</taxon>
        <taxon>Pseudomonadota</taxon>
        <taxon>Gammaproteobacteria</taxon>
        <taxon>Enterobacterales</taxon>
        <taxon>Enterobacteriaceae</taxon>
        <taxon>Shigella</taxon>
    </lineage>
</organism>
<evidence type="ECO:0000313" key="2">
    <source>
        <dbReference type="EMBL" id="SPZ72437.1"/>
    </source>
</evidence>
<dbReference type="InterPro" id="IPR019733">
    <property type="entry name" value="Uncharacterised_YhfT"/>
</dbReference>
<dbReference type="Pfam" id="PF10797">
    <property type="entry name" value="YhfT"/>
    <property type="match status" value="1"/>
</dbReference>
<gene>
    <name evidence="2" type="primary">yhfT_2</name>
    <name evidence="2" type="ORF">NCTC8576_02044</name>
</gene>
<protein>
    <submittedName>
        <fullName evidence="2">Putative transport system permease</fullName>
    </submittedName>
</protein>
<dbReference type="Proteomes" id="UP000251799">
    <property type="component" value="Unassembled WGS sequence"/>
</dbReference>
<reference evidence="2 3" key="1">
    <citation type="submission" date="2018-06" db="EMBL/GenBank/DDBJ databases">
        <authorList>
            <consortium name="Pathogen Informatics"/>
            <person name="Doyle S."/>
        </authorList>
    </citation>
    <scope>NUCLEOTIDE SEQUENCE [LARGE SCALE GENOMIC DNA]</scope>
    <source>
        <strain evidence="2 3">NCTC8576</strain>
    </source>
</reference>
<dbReference type="AlphaFoldDB" id="A0A2X2HQT7"/>
<evidence type="ECO:0000313" key="3">
    <source>
        <dbReference type="Proteomes" id="UP000251799"/>
    </source>
</evidence>
<dbReference type="EMBL" id="UAUR01000003">
    <property type="protein sequence ID" value="SPZ72437.1"/>
    <property type="molecule type" value="Genomic_DNA"/>
</dbReference>
<evidence type="ECO:0000256" key="1">
    <source>
        <dbReference type="SAM" id="Phobius"/>
    </source>
</evidence>